<comment type="caution">
    <text evidence="2">The sequence shown here is derived from an EMBL/GenBank/DDBJ whole genome shotgun (WGS) entry which is preliminary data.</text>
</comment>
<dbReference type="Proteomes" id="UP001497623">
    <property type="component" value="Unassembled WGS sequence"/>
</dbReference>
<reference evidence="2 3" key="1">
    <citation type="submission" date="2024-05" db="EMBL/GenBank/DDBJ databases">
        <authorList>
            <person name="Wallberg A."/>
        </authorList>
    </citation>
    <scope>NUCLEOTIDE SEQUENCE [LARGE SCALE GENOMIC DNA]</scope>
</reference>
<feature type="region of interest" description="Disordered" evidence="1">
    <location>
        <begin position="175"/>
        <end position="196"/>
    </location>
</feature>
<evidence type="ECO:0000313" key="2">
    <source>
        <dbReference type="EMBL" id="CAL4120489.1"/>
    </source>
</evidence>
<sequence>MPYNYGNPRRKFLASVFLTPSPDYYGFNSSARPSAVTTAMRRGGDDYNLYSASGSGSSRFGHTYPMRTVAKPTPPKVNYDERLYANREAESTSTHSTSTDFSQSSWAIRAKELQGIRQRASSADRASSIERTPISTERWKPVQDIRPSRMYLSSHIFSEPVTLIDMPVPERTFERSSSLAPRMATMPSFPSKRTYH</sequence>
<organism evidence="2 3">
    <name type="scientific">Meganyctiphanes norvegica</name>
    <name type="common">Northern krill</name>
    <name type="synonym">Thysanopoda norvegica</name>
    <dbReference type="NCBI Taxonomy" id="48144"/>
    <lineage>
        <taxon>Eukaryota</taxon>
        <taxon>Metazoa</taxon>
        <taxon>Ecdysozoa</taxon>
        <taxon>Arthropoda</taxon>
        <taxon>Crustacea</taxon>
        <taxon>Multicrustacea</taxon>
        <taxon>Malacostraca</taxon>
        <taxon>Eumalacostraca</taxon>
        <taxon>Eucarida</taxon>
        <taxon>Euphausiacea</taxon>
        <taxon>Euphausiidae</taxon>
        <taxon>Meganyctiphanes</taxon>
    </lineage>
</organism>
<name>A0AAV2R945_MEGNR</name>
<evidence type="ECO:0000256" key="1">
    <source>
        <dbReference type="SAM" id="MobiDB-lite"/>
    </source>
</evidence>
<dbReference type="EMBL" id="CAXKWB010018239">
    <property type="protein sequence ID" value="CAL4120489.1"/>
    <property type="molecule type" value="Genomic_DNA"/>
</dbReference>
<proteinExistence type="predicted"/>
<accession>A0AAV2R945</accession>
<evidence type="ECO:0000313" key="3">
    <source>
        <dbReference type="Proteomes" id="UP001497623"/>
    </source>
</evidence>
<dbReference type="AlphaFoldDB" id="A0AAV2R945"/>
<keyword evidence="3" id="KW-1185">Reference proteome</keyword>
<protein>
    <submittedName>
        <fullName evidence="2">Uncharacterized protein</fullName>
    </submittedName>
</protein>
<gene>
    <name evidence="2" type="ORF">MNOR_LOCUS22057</name>
</gene>